<comment type="caution">
    <text evidence="4">The sequence shown here is derived from an EMBL/GenBank/DDBJ whole genome shotgun (WGS) entry which is preliminary data.</text>
</comment>
<sequence>MSPKLLERLFEQIKRVFSKRVALTNEHGQVYRNFSDFGTRKGFPVRSFSREQMPAVIEESDDLQAVPIYYDDKFICLVVIEVPSADAQTAQIVSSLGELVAEQFVLQHRPRPDAIDLLLTRVAHKGETIDHEEFQHQLAALGHRLDLQRAALAIELKGFHEHYLRELGSPGGDRENLIAAKKRDISHSLMNFFTKNPDNLVGFIGDDTFLVLKDLQNTDYERFCELIKKSYREITGPLRNVHIKEVTMGVGTAATSPAGILRSVTESLEVLKIGSRVLGSDKVHQYEALGILPLIATGAAQQKKAFAANIEESLKDDQLLQTLQAFLEASLNLTSAAEALHVHRNTVIYRLDRITEKLGKDPRKFADAVELHLGLMFSRIFPD</sequence>
<dbReference type="PANTHER" id="PTHR33744">
    <property type="entry name" value="CARBOHYDRATE DIACID REGULATOR"/>
    <property type="match status" value="1"/>
</dbReference>
<evidence type="ECO:0000313" key="4">
    <source>
        <dbReference type="EMBL" id="OGD65118.1"/>
    </source>
</evidence>
<evidence type="ECO:0000259" key="3">
    <source>
        <dbReference type="Pfam" id="PF17853"/>
    </source>
</evidence>
<dbReference type="InterPro" id="IPR025736">
    <property type="entry name" value="PucR_C-HTH_dom"/>
</dbReference>
<gene>
    <name evidence="4" type="ORF">A3A71_03490</name>
</gene>
<organism evidence="4 5">
    <name type="scientific">Candidatus Berkelbacteria bacterium RIFCSPLOWO2_01_FULL_50_28</name>
    <dbReference type="NCBI Taxonomy" id="1797471"/>
    <lineage>
        <taxon>Bacteria</taxon>
        <taxon>Candidatus Berkelbacteria</taxon>
    </lineage>
</organism>
<reference evidence="4 5" key="1">
    <citation type="journal article" date="2016" name="Nat. Commun.">
        <title>Thousands of microbial genomes shed light on interconnected biogeochemical processes in an aquifer system.</title>
        <authorList>
            <person name="Anantharaman K."/>
            <person name="Brown C.T."/>
            <person name="Hug L.A."/>
            <person name="Sharon I."/>
            <person name="Castelle C.J."/>
            <person name="Probst A.J."/>
            <person name="Thomas B.C."/>
            <person name="Singh A."/>
            <person name="Wilkins M.J."/>
            <person name="Karaoz U."/>
            <person name="Brodie E.L."/>
            <person name="Williams K.H."/>
            <person name="Hubbard S.S."/>
            <person name="Banfield J.F."/>
        </authorList>
    </citation>
    <scope>NUCLEOTIDE SEQUENCE [LARGE SCALE GENOMIC DNA]</scope>
</reference>
<comment type="similarity">
    <text evidence="1">Belongs to the CdaR family.</text>
</comment>
<evidence type="ECO:0000259" key="2">
    <source>
        <dbReference type="Pfam" id="PF13556"/>
    </source>
</evidence>
<feature type="domain" description="PucR C-terminal helix-turn-helix" evidence="2">
    <location>
        <begin position="319"/>
        <end position="375"/>
    </location>
</feature>
<evidence type="ECO:0008006" key="6">
    <source>
        <dbReference type="Google" id="ProtNLM"/>
    </source>
</evidence>
<dbReference type="Pfam" id="PF13556">
    <property type="entry name" value="HTH_30"/>
    <property type="match status" value="1"/>
</dbReference>
<dbReference type="InterPro" id="IPR041522">
    <property type="entry name" value="CdaR_GGDEF"/>
</dbReference>
<accession>A0A1F5ECI3</accession>
<dbReference type="AlphaFoldDB" id="A0A1F5ECI3"/>
<dbReference type="InterPro" id="IPR042070">
    <property type="entry name" value="PucR_C-HTH_sf"/>
</dbReference>
<protein>
    <recommendedName>
        <fullName evidence="6">GGDEF domain-containing protein</fullName>
    </recommendedName>
</protein>
<dbReference type="Proteomes" id="UP000177481">
    <property type="component" value="Unassembled WGS sequence"/>
</dbReference>
<name>A0A1F5ECI3_9BACT</name>
<dbReference type="Gene3D" id="1.10.10.2840">
    <property type="entry name" value="PucR C-terminal helix-turn-helix domain"/>
    <property type="match status" value="1"/>
</dbReference>
<evidence type="ECO:0000256" key="1">
    <source>
        <dbReference type="ARBA" id="ARBA00006754"/>
    </source>
</evidence>
<feature type="domain" description="CdaR GGDEF-like" evidence="3">
    <location>
        <begin position="130"/>
        <end position="273"/>
    </location>
</feature>
<evidence type="ECO:0000313" key="5">
    <source>
        <dbReference type="Proteomes" id="UP000177481"/>
    </source>
</evidence>
<dbReference type="Pfam" id="PF17853">
    <property type="entry name" value="GGDEF_2"/>
    <property type="match status" value="1"/>
</dbReference>
<dbReference type="STRING" id="1797471.A3A71_03490"/>
<proteinExistence type="inferred from homology"/>
<dbReference type="InterPro" id="IPR051448">
    <property type="entry name" value="CdaR-like_regulators"/>
</dbReference>
<dbReference type="EMBL" id="MEZX01000001">
    <property type="protein sequence ID" value="OGD65118.1"/>
    <property type="molecule type" value="Genomic_DNA"/>
</dbReference>